<comment type="caution">
    <text evidence="18">The sequence shown here is derived from an EMBL/GenBank/DDBJ whole genome shotgun (WGS) entry which is preliminary data.</text>
</comment>
<dbReference type="Pfam" id="PF00329">
    <property type="entry name" value="Complex1_30kDa"/>
    <property type="match status" value="1"/>
</dbReference>
<dbReference type="InterPro" id="IPR020396">
    <property type="entry name" value="NADH_UbQ_OxRdtase_CS"/>
</dbReference>
<dbReference type="NCBIfam" id="TIGR01962">
    <property type="entry name" value="NuoD"/>
    <property type="match status" value="1"/>
</dbReference>
<evidence type="ECO:0000256" key="10">
    <source>
        <dbReference type="ARBA" id="ARBA00023075"/>
    </source>
</evidence>
<comment type="subcellular location">
    <subcellularLocation>
        <location evidence="2">Cell inner membrane</location>
        <topology evidence="2">Peripheral membrane protein</topology>
    </subcellularLocation>
    <subcellularLocation>
        <location evidence="14">Cell membrane</location>
        <topology evidence="14">Peripheral membrane protein</topology>
        <orientation evidence="14">Cytoplasmic side</orientation>
    </subcellularLocation>
</comment>
<comment type="subunit">
    <text evidence="14">NDH-1 is composed of 13 different subunits. Subunits NuoB, CD, E, F, and G constitute the peripheral sector of the complex.</text>
</comment>
<dbReference type="SUPFAM" id="SSF56762">
    <property type="entry name" value="HydB/Nqo4-like"/>
    <property type="match status" value="1"/>
</dbReference>
<dbReference type="NCBIfam" id="NF004739">
    <property type="entry name" value="PRK06075.1"/>
    <property type="match status" value="1"/>
</dbReference>
<protein>
    <recommendedName>
        <fullName evidence="14">NADH-quinone oxidoreductase subunit C/D</fullName>
        <ecNumber evidence="14">7.1.1.-</ecNumber>
    </recommendedName>
    <alternativeName>
        <fullName evidence="14">NADH dehydrogenase I subunit C/D</fullName>
    </alternativeName>
    <alternativeName>
        <fullName evidence="14">NDH-1 subunit C/D</fullName>
    </alternativeName>
</protein>
<comment type="similarity">
    <text evidence="14">In the N-terminal section; belongs to the complex I 30 kDa subunit family.</text>
</comment>
<evidence type="ECO:0000256" key="2">
    <source>
        <dbReference type="ARBA" id="ARBA00004417"/>
    </source>
</evidence>
<dbReference type="PROSITE" id="PS00535">
    <property type="entry name" value="COMPLEX1_49K"/>
    <property type="match status" value="1"/>
</dbReference>
<evidence type="ECO:0000256" key="8">
    <source>
        <dbReference type="ARBA" id="ARBA00022967"/>
    </source>
</evidence>
<evidence type="ECO:0000256" key="15">
    <source>
        <dbReference type="SAM" id="MobiDB-lite"/>
    </source>
</evidence>
<dbReference type="AlphaFoldDB" id="A0A1B7JK20"/>
<dbReference type="HAMAP" id="MF_01359">
    <property type="entry name" value="NDH1_NuoCD_1"/>
    <property type="match status" value="1"/>
</dbReference>
<evidence type="ECO:0000256" key="7">
    <source>
        <dbReference type="ARBA" id="ARBA00022719"/>
    </source>
</evidence>
<keyword evidence="7 14" id="KW-0874">Quinone</keyword>
<dbReference type="InterPro" id="IPR010218">
    <property type="entry name" value="NADH_DH_suC"/>
</dbReference>
<evidence type="ECO:0000256" key="1">
    <source>
        <dbReference type="ARBA" id="ARBA00002378"/>
    </source>
</evidence>
<reference evidence="18 19" key="1">
    <citation type="submission" date="2016-04" db="EMBL/GenBank/DDBJ databases">
        <title>ATOL: Assembling a taxonomically balanced genome-scale reconstruction of the evolutionary history of the Enterobacteriaceae.</title>
        <authorList>
            <person name="Plunkett G.III."/>
            <person name="Neeno-Eckwall E.C."/>
            <person name="Glasner J.D."/>
            <person name="Perna N.T."/>
        </authorList>
    </citation>
    <scope>NUCLEOTIDE SEQUENCE [LARGE SCALE GENOMIC DNA]</scope>
    <source>
        <strain evidence="18 19">ATCC 35613</strain>
    </source>
</reference>
<dbReference type="EMBL" id="LXEW01000048">
    <property type="protein sequence ID" value="OAT48202.1"/>
    <property type="molecule type" value="Genomic_DNA"/>
</dbReference>
<evidence type="ECO:0000256" key="4">
    <source>
        <dbReference type="ARBA" id="ARBA00022448"/>
    </source>
</evidence>
<dbReference type="HAMAP" id="MF_01358">
    <property type="entry name" value="NDH1_NuoD"/>
    <property type="match status" value="1"/>
</dbReference>
<keyword evidence="19" id="KW-1185">Reference proteome</keyword>
<keyword evidence="8 14" id="KW-1278">Translocase</keyword>
<feature type="region of interest" description="Disordered" evidence="15">
    <location>
        <begin position="1"/>
        <end position="20"/>
    </location>
</feature>
<evidence type="ECO:0000313" key="19">
    <source>
        <dbReference type="Proteomes" id="UP000078224"/>
    </source>
</evidence>
<keyword evidence="11 14" id="KW-0472">Membrane</keyword>
<evidence type="ECO:0000259" key="17">
    <source>
        <dbReference type="Pfam" id="PF00346"/>
    </source>
</evidence>
<keyword evidence="4 14" id="KW-0813">Transport</keyword>
<dbReference type="InterPro" id="IPR001268">
    <property type="entry name" value="NADH_UbQ_OxRdtase_30kDa_su"/>
</dbReference>
<dbReference type="NCBIfam" id="NF008728">
    <property type="entry name" value="PRK11742.1"/>
    <property type="match status" value="1"/>
</dbReference>
<feature type="domain" description="NADH-quinone oxidoreductase subunit D" evidence="17">
    <location>
        <begin position="330"/>
        <end position="600"/>
    </location>
</feature>
<evidence type="ECO:0000256" key="11">
    <source>
        <dbReference type="ARBA" id="ARBA00023136"/>
    </source>
</evidence>
<comment type="function">
    <text evidence="1 14">NDH-1 shuttles electrons from NADH, via FMN and iron-sulfur (Fe-S) centers, to quinones in the respiratory chain. The immediate electron acceptor for the enzyme in this species is believed to be ubiquinone. Couples the redox reaction to proton translocation (for every two electrons transferred, four hydrogen ions are translocated across the cytoplasmic membrane), and thus conserves the redox energy in a proton gradient.</text>
</comment>
<name>A0A1B7JK20_9GAMM</name>
<dbReference type="PANTHER" id="PTHR11993">
    <property type="entry name" value="NADH-UBIQUINONE OXIDOREDUCTASE 49 KDA SUBUNIT"/>
    <property type="match status" value="1"/>
</dbReference>
<accession>A0A1B7JK20</accession>
<dbReference type="PATRIC" id="fig|1354272.4.peg.3719"/>
<dbReference type="InterPro" id="IPR023062">
    <property type="entry name" value="NADH_DH_suCD"/>
</dbReference>
<dbReference type="NCBIfam" id="TIGR01961">
    <property type="entry name" value="NuoC_fam"/>
    <property type="match status" value="1"/>
</dbReference>
<dbReference type="GO" id="GO:0048038">
    <property type="term" value="F:quinone binding"/>
    <property type="evidence" value="ECO:0007669"/>
    <property type="project" value="UniProtKB-KW"/>
</dbReference>
<dbReference type="GO" id="GO:0030964">
    <property type="term" value="C:NADH dehydrogenase complex"/>
    <property type="evidence" value="ECO:0007669"/>
    <property type="project" value="InterPro"/>
</dbReference>
<dbReference type="GO" id="GO:0005886">
    <property type="term" value="C:plasma membrane"/>
    <property type="evidence" value="ECO:0007669"/>
    <property type="project" value="UniProtKB-SubCell"/>
</dbReference>
<comment type="similarity">
    <text evidence="3 14">In the C-terminal section; belongs to the complex I 49 kDa subunit family.</text>
</comment>
<feature type="region of interest" description="NADH dehydrogenase I subunit D" evidence="14">
    <location>
        <begin position="215"/>
        <end position="600"/>
    </location>
</feature>
<dbReference type="Gene3D" id="1.10.645.10">
    <property type="entry name" value="Cytochrome-c3 Hydrogenase, chain B"/>
    <property type="match status" value="1"/>
</dbReference>
<comment type="catalytic activity">
    <reaction evidence="13 14">
        <text>a quinone + NADH + 5 H(+)(in) = a quinol + NAD(+) + 4 H(+)(out)</text>
        <dbReference type="Rhea" id="RHEA:57888"/>
        <dbReference type="ChEBI" id="CHEBI:15378"/>
        <dbReference type="ChEBI" id="CHEBI:24646"/>
        <dbReference type="ChEBI" id="CHEBI:57540"/>
        <dbReference type="ChEBI" id="CHEBI:57945"/>
        <dbReference type="ChEBI" id="CHEBI:132124"/>
    </reaction>
</comment>
<evidence type="ECO:0000256" key="14">
    <source>
        <dbReference type="HAMAP-Rule" id="MF_01359"/>
    </source>
</evidence>
<evidence type="ECO:0000256" key="3">
    <source>
        <dbReference type="ARBA" id="ARBA00010019"/>
    </source>
</evidence>
<dbReference type="GO" id="GO:0050136">
    <property type="term" value="F:NADH dehydrogenase (quinone) (non-electrogenic) activity"/>
    <property type="evidence" value="ECO:0007669"/>
    <property type="project" value="UniProtKB-UniRule"/>
</dbReference>
<dbReference type="InterPro" id="IPR029014">
    <property type="entry name" value="NiFe-Hase_large"/>
</dbReference>
<keyword evidence="18" id="KW-0560">Oxidoreductase</keyword>
<organism evidence="18 19">
    <name type="scientific">Providencia heimbachae ATCC 35613</name>
    <dbReference type="NCBI Taxonomy" id="1354272"/>
    <lineage>
        <taxon>Bacteria</taxon>
        <taxon>Pseudomonadati</taxon>
        <taxon>Pseudomonadota</taxon>
        <taxon>Gammaproteobacteria</taxon>
        <taxon>Enterobacterales</taxon>
        <taxon>Morganellaceae</taxon>
        <taxon>Providencia</taxon>
    </lineage>
</organism>
<evidence type="ECO:0000259" key="16">
    <source>
        <dbReference type="Pfam" id="PF00329"/>
    </source>
</evidence>
<dbReference type="Gene3D" id="3.30.460.80">
    <property type="entry name" value="NADH:ubiquinone oxidoreductase, 30kDa subunit"/>
    <property type="match status" value="1"/>
</dbReference>
<proteinExistence type="inferred from homology"/>
<dbReference type="FunFam" id="3.30.460.80:FF:000001">
    <property type="entry name" value="NADH-quinone oxidoreductase subunit C/D"/>
    <property type="match status" value="1"/>
</dbReference>
<dbReference type="InterPro" id="IPR022885">
    <property type="entry name" value="NDH1_su_D/H"/>
</dbReference>
<dbReference type="PANTHER" id="PTHR11993:SF45">
    <property type="entry name" value="NADH-QUINONE OXIDOREDUCTASE SUBUNIT C_D"/>
    <property type="match status" value="1"/>
</dbReference>
<keyword evidence="10 14" id="KW-0830">Ubiquinone</keyword>
<keyword evidence="12 14" id="KW-0511">Multifunctional enzyme</keyword>
<dbReference type="InterPro" id="IPR001135">
    <property type="entry name" value="NADH_Q_OxRdtase_suD"/>
</dbReference>
<dbReference type="EC" id="7.1.1.-" evidence="14"/>
<keyword evidence="5 14" id="KW-1003">Cell membrane</keyword>
<dbReference type="FunFam" id="1.10.645.10:FF:000001">
    <property type="entry name" value="NADH-quinone oxidoreductase subunit C/D"/>
    <property type="match status" value="1"/>
</dbReference>
<dbReference type="Pfam" id="PF00346">
    <property type="entry name" value="Complex1_49kDa"/>
    <property type="match status" value="1"/>
</dbReference>
<dbReference type="PROSITE" id="PS00542">
    <property type="entry name" value="COMPLEX1_30K"/>
    <property type="match status" value="1"/>
</dbReference>
<dbReference type="Proteomes" id="UP000078224">
    <property type="component" value="Unassembled WGS sequence"/>
</dbReference>
<evidence type="ECO:0000313" key="18">
    <source>
        <dbReference type="EMBL" id="OAT48202.1"/>
    </source>
</evidence>
<evidence type="ECO:0000256" key="9">
    <source>
        <dbReference type="ARBA" id="ARBA00023027"/>
    </source>
</evidence>
<dbReference type="InterPro" id="IPR037232">
    <property type="entry name" value="NADH_quin_OxRdtase_su_C/D-like"/>
</dbReference>
<feature type="region of interest" description="NADH dehydrogenase I subunit C" evidence="14">
    <location>
        <begin position="1"/>
        <end position="191"/>
    </location>
</feature>
<dbReference type="GO" id="GO:0022904">
    <property type="term" value="P:respiratory electron transport chain"/>
    <property type="evidence" value="ECO:0007669"/>
    <property type="project" value="UniProtKB-ARBA"/>
</dbReference>
<keyword evidence="9 14" id="KW-0520">NAD</keyword>
<evidence type="ECO:0000256" key="5">
    <source>
        <dbReference type="ARBA" id="ARBA00022475"/>
    </source>
</evidence>
<dbReference type="RefSeq" id="WP_175403104.1">
    <property type="nucleotide sequence ID" value="NZ_LXEW01000048.1"/>
</dbReference>
<dbReference type="GO" id="GO:0008137">
    <property type="term" value="F:NADH dehydrogenase (ubiquinone) activity"/>
    <property type="evidence" value="ECO:0007669"/>
    <property type="project" value="InterPro"/>
</dbReference>
<evidence type="ECO:0000256" key="6">
    <source>
        <dbReference type="ARBA" id="ARBA00022519"/>
    </source>
</evidence>
<evidence type="ECO:0000256" key="12">
    <source>
        <dbReference type="ARBA" id="ARBA00023268"/>
    </source>
</evidence>
<feature type="domain" description="NADH:ubiquinone oxidoreductase 30kDa subunit" evidence="16">
    <location>
        <begin position="51"/>
        <end position="179"/>
    </location>
</feature>
<keyword evidence="6" id="KW-0997">Cell inner membrane</keyword>
<sequence>MMTDQIAQVSNTQPGWQTQDHLNDPVLLELRNQFGPDAFSVQATRTGMPVIWVRREQLLEVVDFLKKLPKPYVMLFDLHGVDERQRIHRQGLPEADFSVFYHFISIDRNRDIMLKVALNENDLNVPSVVSLFPNASWYEREVWDMFGITFQGHPNLRRLLMSPSWEGHPLRKDYPARATEFDPFVLTKQKQDLEMEALTFKPEEWDMSRGNENEDFMFLNLGPNHPSSHGAFRIVLQLDGEEIVNCVPDIGYHHRGAEKMGERQSWHSYIPYTDRIEYLGGCVNEMPYILAVEKLAGIEVPDRVKTIRVMMSELFRINSHLLYISTYIQDVGAMTPVFFAFTDRQKVYNVVEAITGFRMHPAWFRIGGVAHDLPHGWDKLLRELLDWLPKRLESYVTSALKNSILKGRSIGVASYTKEEALAWGVTGAGLRATGVDFDVRKWRPYSGYENFEFDIPIAHNGDCYDRVMIKVEEMRQSIRILEQCLKNMPEGPFKADHPLTTPPPKERTLQHIETLINHFLQVSWGPVMPANESFQMVEATKGINSYYLTSDGSTMSYRTRIRTPSYAHLQQIPAVIKGSLVSDLIVYLGSIDFVMSDVDR</sequence>
<dbReference type="HAMAP" id="MF_01357">
    <property type="entry name" value="NDH1_NuoC"/>
    <property type="match status" value="1"/>
</dbReference>
<evidence type="ECO:0000256" key="13">
    <source>
        <dbReference type="ARBA" id="ARBA00047712"/>
    </source>
</evidence>
<gene>
    <name evidence="14" type="primary">nuoC</name>
    <name evidence="14" type="synonym">nuoCD</name>
    <name evidence="14" type="synonym">nuoD</name>
    <name evidence="18" type="ORF">M998_3637</name>
</gene>
<dbReference type="SUPFAM" id="SSF143243">
    <property type="entry name" value="Nqo5-like"/>
    <property type="match status" value="1"/>
</dbReference>
<dbReference type="GO" id="GO:0051287">
    <property type="term" value="F:NAD binding"/>
    <property type="evidence" value="ECO:0007669"/>
    <property type="project" value="InterPro"/>
</dbReference>
<dbReference type="InterPro" id="IPR014029">
    <property type="entry name" value="NADH_UbQ_OxRdtase_49kDa_CS"/>
</dbReference>